<feature type="transmembrane region" description="Helical" evidence="7">
    <location>
        <begin position="71"/>
        <end position="93"/>
    </location>
</feature>
<feature type="chain" id="PRO_5026705000" evidence="8">
    <location>
        <begin position="25"/>
        <end position="225"/>
    </location>
</feature>
<evidence type="ECO:0000256" key="2">
    <source>
        <dbReference type="ARBA" id="ARBA00022475"/>
    </source>
</evidence>
<feature type="region of interest" description="Disordered" evidence="6">
    <location>
        <begin position="198"/>
        <end position="225"/>
    </location>
</feature>
<evidence type="ECO:0000313" key="9">
    <source>
        <dbReference type="EMBL" id="QHX42726.1"/>
    </source>
</evidence>
<proteinExistence type="predicted"/>
<feature type="signal peptide" evidence="8">
    <location>
        <begin position="1"/>
        <end position="24"/>
    </location>
</feature>
<keyword evidence="5 7" id="KW-0472">Membrane</keyword>
<dbReference type="InterPro" id="IPR022781">
    <property type="entry name" value="Flagellar_biosynth_FliO"/>
</dbReference>
<protein>
    <submittedName>
        <fullName evidence="9">Flagellar biosynthetic protein FliO</fullName>
    </submittedName>
</protein>
<evidence type="ECO:0000256" key="4">
    <source>
        <dbReference type="ARBA" id="ARBA00022989"/>
    </source>
</evidence>
<dbReference type="KEGG" id="trz:GWP43_03880"/>
<dbReference type="RefSeq" id="WP_162662838.1">
    <property type="nucleotide sequence ID" value="NZ_CP048020.1"/>
</dbReference>
<dbReference type="Proteomes" id="UP000464374">
    <property type="component" value="Chromosome"/>
</dbReference>
<keyword evidence="3 7" id="KW-0812">Transmembrane</keyword>
<keyword evidence="9" id="KW-0282">Flagellum</keyword>
<evidence type="ECO:0000256" key="5">
    <source>
        <dbReference type="ARBA" id="ARBA00023136"/>
    </source>
</evidence>
<evidence type="ECO:0000313" key="10">
    <source>
        <dbReference type="Proteomes" id="UP000464374"/>
    </source>
</evidence>
<reference evidence="9 10" key="1">
    <citation type="submission" date="2020-01" db="EMBL/GenBank/DDBJ databases">
        <title>Complete genome sequence of a human oral phylogroup 1 Treponema sp. strain ATCC 700766, originally isolated from periodontitis dental plaque.</title>
        <authorList>
            <person name="Chan Y."/>
            <person name="Huo Y.-B."/>
            <person name="Yu X.-L."/>
            <person name="Zeng H."/>
            <person name="Leung W.-K."/>
            <person name="Watt R.M."/>
        </authorList>
    </citation>
    <scope>NUCLEOTIDE SEQUENCE [LARGE SCALE GENOMIC DNA]</scope>
    <source>
        <strain evidence="9 10">OMZ 804</strain>
    </source>
</reference>
<name>A0A6P1XYS5_9SPIR</name>
<dbReference type="Pfam" id="PF04347">
    <property type="entry name" value="FliO"/>
    <property type="match status" value="1"/>
</dbReference>
<evidence type="ECO:0000256" key="8">
    <source>
        <dbReference type="SAM" id="SignalP"/>
    </source>
</evidence>
<keyword evidence="8" id="KW-0732">Signal</keyword>
<accession>A0A6P1XYS5</accession>
<keyword evidence="9" id="KW-0966">Cell projection</keyword>
<dbReference type="EMBL" id="CP048020">
    <property type="protein sequence ID" value="QHX42726.1"/>
    <property type="molecule type" value="Genomic_DNA"/>
</dbReference>
<dbReference type="AlphaFoldDB" id="A0A6P1XYS5"/>
<dbReference type="GO" id="GO:0016020">
    <property type="term" value="C:membrane"/>
    <property type="evidence" value="ECO:0007669"/>
    <property type="project" value="InterPro"/>
</dbReference>
<keyword evidence="4 7" id="KW-1133">Transmembrane helix</keyword>
<organism evidence="9 10">
    <name type="scientific">Treponema vincentii</name>
    <dbReference type="NCBI Taxonomy" id="69710"/>
    <lineage>
        <taxon>Bacteria</taxon>
        <taxon>Pseudomonadati</taxon>
        <taxon>Spirochaetota</taxon>
        <taxon>Spirochaetia</taxon>
        <taxon>Spirochaetales</taxon>
        <taxon>Treponemataceae</taxon>
        <taxon>Treponema</taxon>
    </lineage>
</organism>
<evidence type="ECO:0000256" key="3">
    <source>
        <dbReference type="ARBA" id="ARBA00022692"/>
    </source>
</evidence>
<evidence type="ECO:0000256" key="7">
    <source>
        <dbReference type="SAM" id="Phobius"/>
    </source>
</evidence>
<evidence type="ECO:0000256" key="6">
    <source>
        <dbReference type="SAM" id="MobiDB-lite"/>
    </source>
</evidence>
<sequence length="225" mass="24356">MHKDSYKVILFSFLLICGAVRAFADDAVAAADNDLSVTHGETSIVLQTDETALPVQDVPTPRTSRSSTFSLLLQLIISLAAVCMLIYGVLYFIRRSKQFTAGDDPFLKNVANLPLAPNKTLYIVTLIDKAYLIGASDASLSLIAEITDKELIDAMNLHAAQTAGPKQSFSSLLHTFFPAAKPKEADANPFDSFLAKQRGRLQNSSAAQEGETPQGAEYDTGREGR</sequence>
<keyword evidence="9" id="KW-0969">Cilium</keyword>
<gene>
    <name evidence="9" type="ORF">GWP43_03880</name>
</gene>
<evidence type="ECO:0000256" key="1">
    <source>
        <dbReference type="ARBA" id="ARBA00004236"/>
    </source>
</evidence>
<comment type="subcellular location">
    <subcellularLocation>
        <location evidence="1">Cell membrane</location>
    </subcellularLocation>
</comment>
<keyword evidence="2" id="KW-1003">Cell membrane</keyword>
<dbReference type="GO" id="GO:0044781">
    <property type="term" value="P:bacterial-type flagellum organization"/>
    <property type="evidence" value="ECO:0007669"/>
    <property type="project" value="InterPro"/>
</dbReference>